<dbReference type="PROSITE" id="PS51257">
    <property type="entry name" value="PROKAR_LIPOPROTEIN"/>
    <property type="match status" value="1"/>
</dbReference>
<evidence type="ECO:0008006" key="3">
    <source>
        <dbReference type="Google" id="ProtNLM"/>
    </source>
</evidence>
<dbReference type="RefSeq" id="WP_220250812.1">
    <property type="nucleotide sequence ID" value="NZ_JAICCF010000002.1"/>
</dbReference>
<sequence length="214" mass="24038">MKRELCLVLSGIALTISMYGLTGCSQQETPSAKAYFKGTVSPELNQQVLEGRVREFFDWYTTNVDSLVNIQLVDNSGVEDTGLYKVNFDSTRAYLDILSASGLFTHNYIDDKDAYFRLCDSKIREDSVRTATPYGFDADLILLSQEYEEDITNFDEAVFSNYTETENGASIDVTIVYTLRIDFIIQADRLLIDKIDVVMPDEHDAGTASEVTGH</sequence>
<evidence type="ECO:0000313" key="1">
    <source>
        <dbReference type="EMBL" id="MBW8685533.1"/>
    </source>
</evidence>
<dbReference type="Proteomes" id="UP000812961">
    <property type="component" value="Unassembled WGS sequence"/>
</dbReference>
<gene>
    <name evidence="1" type="ORF">K1Y79_14430</name>
</gene>
<accession>A0ABS7GCY4</accession>
<dbReference type="EMBL" id="JAICCF010000002">
    <property type="protein sequence ID" value="MBW8685533.1"/>
    <property type="molecule type" value="Genomic_DNA"/>
</dbReference>
<keyword evidence="2" id="KW-1185">Reference proteome</keyword>
<organism evidence="1 2">
    <name type="scientific">Chitinophaga rhizophila</name>
    <dbReference type="NCBI Taxonomy" id="2866212"/>
    <lineage>
        <taxon>Bacteria</taxon>
        <taxon>Pseudomonadati</taxon>
        <taxon>Bacteroidota</taxon>
        <taxon>Chitinophagia</taxon>
        <taxon>Chitinophagales</taxon>
        <taxon>Chitinophagaceae</taxon>
        <taxon>Chitinophaga</taxon>
    </lineage>
</organism>
<proteinExistence type="predicted"/>
<reference evidence="1 2" key="1">
    <citation type="submission" date="2021-08" db="EMBL/GenBank/DDBJ databases">
        <title>The genome sequence of Chitinophaga sp. B61.</title>
        <authorList>
            <person name="Zhang X."/>
        </authorList>
    </citation>
    <scope>NUCLEOTIDE SEQUENCE [LARGE SCALE GENOMIC DNA]</scope>
    <source>
        <strain evidence="1 2">B61</strain>
    </source>
</reference>
<name>A0ABS7GCY4_9BACT</name>
<protein>
    <recommendedName>
        <fullName evidence="3">Lipoprotein</fullName>
    </recommendedName>
</protein>
<evidence type="ECO:0000313" key="2">
    <source>
        <dbReference type="Proteomes" id="UP000812961"/>
    </source>
</evidence>
<comment type="caution">
    <text evidence="1">The sequence shown here is derived from an EMBL/GenBank/DDBJ whole genome shotgun (WGS) entry which is preliminary data.</text>
</comment>